<sequence length="253" mass="29429">MKTKTIILIILMLGCTNVIGQNLKIKKKSSTYYKEIFSFDKKTKQKQGLYFKLRKSNKDTLTKGLFKADERIGIWKFYDKKNRLYFIYDYDQNIAELEKGELVNTDSVHVKMDNGFKLAKVDNPALYPGFKGEVKAKLMETFEPPISLFQKEKSGFTIASFEINEKGEVQNIIIESTNNIDIEKAVKKSIKKIETKWIPASIKNKPVISKMYVIYNISLTRDSNYEPIKRFKDKLDVIVLDFSYLGVSRQKNR</sequence>
<dbReference type="SUPFAM" id="SSF74653">
    <property type="entry name" value="TolA/TonB C-terminal domain"/>
    <property type="match status" value="1"/>
</dbReference>
<gene>
    <name evidence="1" type="ORF">ACFQ2E_05345</name>
</gene>
<evidence type="ECO:0000313" key="2">
    <source>
        <dbReference type="Proteomes" id="UP001597163"/>
    </source>
</evidence>
<keyword evidence="2" id="KW-1185">Reference proteome</keyword>
<dbReference type="Gene3D" id="3.30.1150.10">
    <property type="match status" value="1"/>
</dbReference>
<organism evidence="1 2">
    <name type="scientific">Hwangdonia seohaensis</name>
    <dbReference type="NCBI Taxonomy" id="1240727"/>
    <lineage>
        <taxon>Bacteria</taxon>
        <taxon>Pseudomonadati</taxon>
        <taxon>Bacteroidota</taxon>
        <taxon>Flavobacteriia</taxon>
        <taxon>Flavobacteriales</taxon>
        <taxon>Flavobacteriaceae</taxon>
        <taxon>Hwangdonia</taxon>
    </lineage>
</organism>
<accession>A0ABW3R9V0</accession>
<dbReference type="PROSITE" id="PS51257">
    <property type="entry name" value="PROKAR_LIPOPROTEIN"/>
    <property type="match status" value="1"/>
</dbReference>
<name>A0ABW3R9V0_9FLAO</name>
<protein>
    <submittedName>
        <fullName evidence="1">Energy transducer TonB</fullName>
    </submittedName>
</protein>
<proteinExistence type="predicted"/>
<reference evidence="2" key="1">
    <citation type="journal article" date="2019" name="Int. J. Syst. Evol. Microbiol.">
        <title>The Global Catalogue of Microorganisms (GCM) 10K type strain sequencing project: providing services to taxonomists for standard genome sequencing and annotation.</title>
        <authorList>
            <consortium name="The Broad Institute Genomics Platform"/>
            <consortium name="The Broad Institute Genome Sequencing Center for Infectious Disease"/>
            <person name="Wu L."/>
            <person name="Ma J."/>
        </authorList>
    </citation>
    <scope>NUCLEOTIDE SEQUENCE [LARGE SCALE GENOMIC DNA]</scope>
    <source>
        <strain evidence="2">CCUG 63246</strain>
    </source>
</reference>
<dbReference type="EMBL" id="JBHTLJ010000001">
    <property type="protein sequence ID" value="MFD1161830.1"/>
    <property type="molecule type" value="Genomic_DNA"/>
</dbReference>
<comment type="caution">
    <text evidence="1">The sequence shown here is derived from an EMBL/GenBank/DDBJ whole genome shotgun (WGS) entry which is preliminary data.</text>
</comment>
<evidence type="ECO:0000313" key="1">
    <source>
        <dbReference type="EMBL" id="MFD1161830.1"/>
    </source>
</evidence>
<dbReference type="Proteomes" id="UP001597163">
    <property type="component" value="Unassembled WGS sequence"/>
</dbReference>
<dbReference type="RefSeq" id="WP_311937450.1">
    <property type="nucleotide sequence ID" value="NZ_JAVSCK010000001.1"/>
</dbReference>